<gene>
    <name evidence="2" type="ORF">SAMN05444008_108243</name>
</gene>
<organism evidence="2 3">
    <name type="scientific">Cnuella takakiae</name>
    <dbReference type="NCBI Taxonomy" id="1302690"/>
    <lineage>
        <taxon>Bacteria</taxon>
        <taxon>Pseudomonadati</taxon>
        <taxon>Bacteroidota</taxon>
        <taxon>Chitinophagia</taxon>
        <taxon>Chitinophagales</taxon>
        <taxon>Chitinophagaceae</taxon>
        <taxon>Cnuella</taxon>
    </lineage>
</organism>
<evidence type="ECO:0000259" key="1">
    <source>
        <dbReference type="Pfam" id="PF10988"/>
    </source>
</evidence>
<name>A0A1M5C558_9BACT</name>
<feature type="domain" description="Putative auto-transporter adhesin head GIN" evidence="1">
    <location>
        <begin position="42"/>
        <end position="224"/>
    </location>
</feature>
<dbReference type="PANTHER" id="PTHR39200">
    <property type="entry name" value="HYPOTHETICAL EXPORTED PROTEIN"/>
    <property type="match status" value="1"/>
</dbReference>
<dbReference type="STRING" id="1302690.BUE76_18455"/>
<evidence type="ECO:0000313" key="2">
    <source>
        <dbReference type="EMBL" id="SHF49904.1"/>
    </source>
</evidence>
<reference evidence="2 3" key="1">
    <citation type="submission" date="2016-11" db="EMBL/GenBank/DDBJ databases">
        <authorList>
            <person name="Jaros S."/>
            <person name="Januszkiewicz K."/>
            <person name="Wedrychowicz H."/>
        </authorList>
    </citation>
    <scope>NUCLEOTIDE SEQUENCE [LARGE SCALE GENOMIC DNA]</scope>
    <source>
        <strain evidence="2 3">DSM 26897</strain>
    </source>
</reference>
<dbReference type="OrthoDB" id="1014513at2"/>
<dbReference type="Proteomes" id="UP000184368">
    <property type="component" value="Unassembled WGS sequence"/>
</dbReference>
<keyword evidence="3" id="KW-1185">Reference proteome</keyword>
<protein>
    <submittedName>
        <fullName evidence="2">Putative auto-transporter adhesin, head GIN domain</fullName>
    </submittedName>
</protein>
<dbReference type="RefSeq" id="WP_073043572.1">
    <property type="nucleotide sequence ID" value="NZ_FQUO01000008.1"/>
</dbReference>
<dbReference type="Gene3D" id="2.160.20.120">
    <property type="match status" value="1"/>
</dbReference>
<proteinExistence type="predicted"/>
<dbReference type="PANTHER" id="PTHR39200:SF1">
    <property type="entry name" value="AUTO-TRANSPORTER ADHESIN HEAD GIN DOMAIN-CONTAINING PROTEIN-RELATED"/>
    <property type="match status" value="1"/>
</dbReference>
<dbReference type="AlphaFoldDB" id="A0A1M5C558"/>
<evidence type="ECO:0000313" key="3">
    <source>
        <dbReference type="Proteomes" id="UP000184368"/>
    </source>
</evidence>
<sequence>MKQAYLLSFFSLLLCCTSCRFVGGKRVEGDGNRVTVNRSVGEFKGVEVRGGIDVVLVSGNGHSIRIEADQNLIDFIEVNNDGGTVEVSSRDGYNLRSSKGIKVYATAPAFENVSVAGSGDIRSEGKVTSNGALQLAIKGSGDIQLAVDAPRVATEISGSGSAKLEGQTREFEAEINGNGDVHAFNLLSESAKVDIAGSGNAEVFASKQLNVEIKGAGDVAYKGSGTVSQKIMGSGSVRQVQ</sequence>
<dbReference type="EMBL" id="FQUO01000008">
    <property type="protein sequence ID" value="SHF49904.1"/>
    <property type="molecule type" value="Genomic_DNA"/>
</dbReference>
<accession>A0A1M5C558</accession>
<dbReference type="InterPro" id="IPR021255">
    <property type="entry name" value="DUF2807"/>
</dbReference>
<dbReference type="Pfam" id="PF10988">
    <property type="entry name" value="DUF2807"/>
    <property type="match status" value="1"/>
</dbReference>